<dbReference type="Pfam" id="PF00160">
    <property type="entry name" value="Pro_isomerase"/>
    <property type="match status" value="1"/>
</dbReference>
<dbReference type="GO" id="GO:0009543">
    <property type="term" value="C:chloroplast thylakoid lumen"/>
    <property type="evidence" value="ECO:0007669"/>
    <property type="project" value="EnsemblPlants"/>
</dbReference>
<dbReference type="InterPro" id="IPR029000">
    <property type="entry name" value="Cyclophilin-like_dom_sf"/>
</dbReference>
<dbReference type="EMBL" id="BFEA01000018">
    <property type="protein sequence ID" value="GBG61289.1"/>
    <property type="molecule type" value="Genomic_DNA"/>
</dbReference>
<keyword evidence="1" id="KW-0793">Thylakoid</keyword>
<dbReference type="PANTHER" id="PTHR47318:SF1">
    <property type="entry name" value="PEPTIDYL-PROLYL CIS-TRANS ISOMERASE CYP37, CHLOROPLASTIC"/>
    <property type="match status" value="1"/>
</dbReference>
<sequence length="578" mass="61747">MTCSVGHACACSSATAAAPLVGARHQEPRHVSTSGRGSGHDVCGFRDASWLSRARCSGPRGPHVHGNQIRCHVGHGGLLPLSSARSGRNGHRSPRGLLRSEGGRGDGQQQQDTWRVRAHNHHMARAQADHRGGAESRASVRPPADGVSAPQLPEKSSTSGWGSGWQMGSGVAKVVVATVLTTILQAGAPMSGESTTGGGEEWWCQGWWGPQPAEAVLFSPDTKVPRSADVALRRAIPAVNHSVKKMQNELEEISYLLRIPQRKPYGSMAKNVRDVLKLTEEDRNAILESVPANLRAKGEAQYNKLVNPESGLPRLLKAIDDKDPDRISVLLASALDDLAQLKLLQAPGLPFLLPAQYQDLPRLTGRATVEMKIRRAGGEGRGEGGDGSFTLAAGGGPQKTATLEVVLDGYSAPLTAGNFADLVKRKTYDGIPLRVTPNAILSDNVNEKEKAGSLSSQRRSTPLEIMPAGDFQPLYRTTLDVQDGELPVLPLSVYGAVAMAHDPNSETNSSPSQFFFYLYDKRQSGLGGLSFDEGNFAVFGYVTKGREVLPQLQTGDIIESAKLVAGADRLLIPKQASS</sequence>
<evidence type="ECO:0000256" key="2">
    <source>
        <dbReference type="SAM" id="MobiDB-lite"/>
    </source>
</evidence>
<dbReference type="InterPro" id="IPR044259">
    <property type="entry name" value="CYP37-like"/>
</dbReference>
<comment type="caution">
    <text evidence="4">The sequence shown here is derived from an EMBL/GenBank/DDBJ whole genome shotgun (WGS) entry which is preliminary data.</text>
</comment>
<evidence type="ECO:0000313" key="5">
    <source>
        <dbReference type="Proteomes" id="UP000265515"/>
    </source>
</evidence>
<dbReference type="GO" id="GO:0003755">
    <property type="term" value="F:peptidyl-prolyl cis-trans isomerase activity"/>
    <property type="evidence" value="ECO:0007669"/>
    <property type="project" value="InterPro"/>
</dbReference>
<name>A0A388JTZ9_CHABU</name>
<dbReference type="Proteomes" id="UP000265515">
    <property type="component" value="Unassembled WGS sequence"/>
</dbReference>
<evidence type="ECO:0000259" key="3">
    <source>
        <dbReference type="PROSITE" id="PS50072"/>
    </source>
</evidence>
<gene>
    <name evidence="4" type="ORF">CBR_g19822</name>
</gene>
<evidence type="ECO:0000313" key="4">
    <source>
        <dbReference type="EMBL" id="GBG61289.1"/>
    </source>
</evidence>
<dbReference type="Gene3D" id="1.20.120.290">
    <property type="entry name" value="Oxygen-evolving enhancer protein 3 (PsbQ), four-helix up-down bundle"/>
    <property type="match status" value="1"/>
</dbReference>
<evidence type="ECO:0000256" key="1">
    <source>
        <dbReference type="ARBA" id="ARBA00023078"/>
    </source>
</evidence>
<organism evidence="4 5">
    <name type="scientific">Chara braunii</name>
    <name type="common">Braun's stonewort</name>
    <dbReference type="NCBI Taxonomy" id="69332"/>
    <lineage>
        <taxon>Eukaryota</taxon>
        <taxon>Viridiplantae</taxon>
        <taxon>Streptophyta</taxon>
        <taxon>Charophyceae</taxon>
        <taxon>Charales</taxon>
        <taxon>Characeae</taxon>
        <taxon>Chara</taxon>
    </lineage>
</organism>
<dbReference type="PROSITE" id="PS50072">
    <property type="entry name" value="CSA_PPIASE_2"/>
    <property type="match status" value="1"/>
</dbReference>
<accession>A0A388JTZ9</accession>
<keyword evidence="5" id="KW-1185">Reference proteome</keyword>
<dbReference type="SUPFAM" id="SSF50891">
    <property type="entry name" value="Cyclophilin-like"/>
    <property type="match status" value="1"/>
</dbReference>
<dbReference type="Gramene" id="GBG61289">
    <property type="protein sequence ID" value="GBG61289"/>
    <property type="gene ID" value="CBR_g19822"/>
</dbReference>
<dbReference type="PANTHER" id="PTHR47318">
    <property type="entry name" value="PEPTIDYL-PROLYL CIS-TRANS ISOMERASE CYP37, CHLOROPLASTIC"/>
    <property type="match status" value="1"/>
</dbReference>
<dbReference type="OrthoDB" id="1735926at2759"/>
<dbReference type="InterPro" id="IPR002130">
    <property type="entry name" value="Cyclophilin-type_PPIase_dom"/>
</dbReference>
<dbReference type="Pfam" id="PF21329">
    <property type="entry name" value="CYP38_PsbQ-like"/>
    <property type="match status" value="1"/>
</dbReference>
<dbReference type="STRING" id="69332.A0A388JTZ9"/>
<feature type="region of interest" description="Disordered" evidence="2">
    <location>
        <begin position="81"/>
        <end position="163"/>
    </location>
</feature>
<reference evidence="4 5" key="1">
    <citation type="journal article" date="2018" name="Cell">
        <title>The Chara Genome: Secondary Complexity and Implications for Plant Terrestrialization.</title>
        <authorList>
            <person name="Nishiyama T."/>
            <person name="Sakayama H."/>
            <person name="Vries J.D."/>
            <person name="Buschmann H."/>
            <person name="Saint-Marcoux D."/>
            <person name="Ullrich K.K."/>
            <person name="Haas F.B."/>
            <person name="Vanderstraeten L."/>
            <person name="Becker D."/>
            <person name="Lang D."/>
            <person name="Vosolsobe S."/>
            <person name="Rombauts S."/>
            <person name="Wilhelmsson P.K.I."/>
            <person name="Janitza P."/>
            <person name="Kern R."/>
            <person name="Heyl A."/>
            <person name="Rumpler F."/>
            <person name="Villalobos L.I.A.C."/>
            <person name="Clay J.M."/>
            <person name="Skokan R."/>
            <person name="Toyoda A."/>
            <person name="Suzuki Y."/>
            <person name="Kagoshima H."/>
            <person name="Schijlen E."/>
            <person name="Tajeshwar N."/>
            <person name="Catarino B."/>
            <person name="Hetherington A.J."/>
            <person name="Saltykova A."/>
            <person name="Bonnot C."/>
            <person name="Breuninger H."/>
            <person name="Symeonidi A."/>
            <person name="Radhakrishnan G.V."/>
            <person name="Van Nieuwerburgh F."/>
            <person name="Deforce D."/>
            <person name="Chang C."/>
            <person name="Karol K.G."/>
            <person name="Hedrich R."/>
            <person name="Ulvskov P."/>
            <person name="Glockner G."/>
            <person name="Delwiche C.F."/>
            <person name="Petrasek J."/>
            <person name="Van de Peer Y."/>
            <person name="Friml J."/>
            <person name="Beilby M."/>
            <person name="Dolan L."/>
            <person name="Kohara Y."/>
            <person name="Sugano S."/>
            <person name="Fujiyama A."/>
            <person name="Delaux P.-M."/>
            <person name="Quint M."/>
            <person name="TheiBen G."/>
            <person name="Hagemann M."/>
            <person name="Harholt J."/>
            <person name="Dunand C."/>
            <person name="Zachgo S."/>
            <person name="Langdale J."/>
            <person name="Maumus F."/>
            <person name="Straeten D.V.D."/>
            <person name="Gould S.B."/>
            <person name="Rensing S.A."/>
        </authorList>
    </citation>
    <scope>NUCLEOTIDE SEQUENCE [LARGE SCALE GENOMIC DNA]</scope>
    <source>
        <strain evidence="4 5">S276</strain>
    </source>
</reference>
<dbReference type="Gene3D" id="2.40.100.10">
    <property type="entry name" value="Cyclophilin-like"/>
    <property type="match status" value="1"/>
</dbReference>
<protein>
    <recommendedName>
        <fullName evidence="3">PPIase cyclophilin-type domain-containing protein</fullName>
    </recommendedName>
</protein>
<dbReference type="InterPro" id="IPR048563">
    <property type="entry name" value="CYP38_PsbQ-like"/>
</dbReference>
<dbReference type="AlphaFoldDB" id="A0A388JTZ9"/>
<feature type="domain" description="PPIase cyclophilin-type" evidence="3">
    <location>
        <begin position="388"/>
        <end position="553"/>
    </location>
</feature>
<dbReference type="SUPFAM" id="SSF101112">
    <property type="entry name" value="Oxygen-evolving enhancer protein 3"/>
    <property type="match status" value="1"/>
</dbReference>
<proteinExistence type="predicted"/>
<dbReference type="InterPro" id="IPR023222">
    <property type="entry name" value="PsbQ-like_dom_sf"/>
</dbReference>